<dbReference type="AlphaFoldDB" id="A0A239Z2S7"/>
<feature type="chain" id="PRO_5012241252" description="Capsule assembly protein Wzi" evidence="1">
    <location>
        <begin position="23"/>
        <end position="505"/>
    </location>
</feature>
<evidence type="ECO:0000313" key="2">
    <source>
        <dbReference type="EMBL" id="SNV65711.1"/>
    </source>
</evidence>
<feature type="signal peptide" evidence="1">
    <location>
        <begin position="1"/>
        <end position="22"/>
    </location>
</feature>
<dbReference type="InterPro" id="IPR026950">
    <property type="entry name" value="Caps_assemb_Wzi"/>
</dbReference>
<accession>A0A239Z2S7</accession>
<gene>
    <name evidence="2" type="ORF">SAMEA44547418_00998</name>
</gene>
<dbReference type="InterPro" id="IPR038636">
    <property type="entry name" value="Wzi_sf"/>
</dbReference>
<dbReference type="Pfam" id="PF14052">
    <property type="entry name" value="Caps_assemb_Wzi"/>
    <property type="match status" value="1"/>
</dbReference>
<organism evidence="2 3">
    <name type="scientific">Veillonella rodentium</name>
    <dbReference type="NCBI Taxonomy" id="248315"/>
    <lineage>
        <taxon>Bacteria</taxon>
        <taxon>Bacillati</taxon>
        <taxon>Bacillota</taxon>
        <taxon>Negativicutes</taxon>
        <taxon>Veillonellales</taxon>
        <taxon>Veillonellaceae</taxon>
        <taxon>Veillonella</taxon>
    </lineage>
</organism>
<dbReference type="Proteomes" id="UP000214973">
    <property type="component" value="Chromosome 1"/>
</dbReference>
<name>A0A239Z2S7_9FIRM</name>
<dbReference type="KEGG" id="vrm:44547418_00998"/>
<keyword evidence="1" id="KW-0732">Signal</keyword>
<keyword evidence="3" id="KW-1185">Reference proteome</keyword>
<reference evidence="2 3" key="1">
    <citation type="submission" date="2017-06" db="EMBL/GenBank/DDBJ databases">
        <authorList>
            <consortium name="Pathogen Informatics"/>
        </authorList>
    </citation>
    <scope>NUCLEOTIDE SEQUENCE [LARGE SCALE GENOMIC DNA]</scope>
    <source>
        <strain evidence="2 3">NCTC12018</strain>
    </source>
</reference>
<sequence>MKVNKLLITAAIMTMSFGAAYATQIVSPNINLSSTTYDMIDSLHAQGYIDTLPTSKPYTRLQVAQWIAEANSKVDSNTPQFIQSMIHNLETEYADDMQTLATGKQDSKIVVDSVKVSVTSTNLPAYNQNQGGWTRTASTYQPLNGNNNGYTYNRGTTVSGEMNIRGTAGNHVAYAVTPRTDLFAGNNSARFINGYVKTHIGAVEVQAGKDELWWGPTHQSSLNLSNNMNALTGVKVTTINPVKIGGTFRFLRSVKPTFVYAKLSDDRNDVKHPDFFGARIEVSPTKRLVLGASLTSIMGGEGRHLSLSDYGRFLTGKNESVRSKDKWNSIAGYDIKWTLPSMEVYGMVYGEDQATGLGFIPSPSRIAWTAGVYVPKIGKNHDWNLRLEGGKTSNWWYSHWSYSDGYVHKGHIIGDYMGNSSNRLYARLGHWDKKANLTALNVEYLQLNREVNTDVTALNVWLDHSRKLSQNWSLGAKVGVSRLHNMTEKKDKTAYLVGVDVKRTF</sequence>
<dbReference type="EMBL" id="LT906470">
    <property type="protein sequence ID" value="SNV65711.1"/>
    <property type="molecule type" value="Genomic_DNA"/>
</dbReference>
<protein>
    <recommendedName>
        <fullName evidence="4">Capsule assembly protein Wzi</fullName>
    </recommendedName>
</protein>
<dbReference type="Gene3D" id="2.40.160.130">
    <property type="entry name" value="Capsule assembly protein Wzi"/>
    <property type="match status" value="1"/>
</dbReference>
<evidence type="ECO:0008006" key="4">
    <source>
        <dbReference type="Google" id="ProtNLM"/>
    </source>
</evidence>
<dbReference type="RefSeq" id="WP_095065958.1">
    <property type="nucleotide sequence ID" value="NZ_LT906470.1"/>
</dbReference>
<proteinExistence type="predicted"/>
<evidence type="ECO:0000256" key="1">
    <source>
        <dbReference type="SAM" id="SignalP"/>
    </source>
</evidence>
<evidence type="ECO:0000313" key="3">
    <source>
        <dbReference type="Proteomes" id="UP000214973"/>
    </source>
</evidence>